<feature type="region of interest" description="Disordered" evidence="1">
    <location>
        <begin position="21"/>
        <end position="44"/>
    </location>
</feature>
<feature type="compositionally biased region" description="Basic and acidic residues" evidence="1">
    <location>
        <begin position="34"/>
        <end position="44"/>
    </location>
</feature>
<organism evidence="2 3">
    <name type="scientific">Kibdelosporangium banguiense</name>
    <dbReference type="NCBI Taxonomy" id="1365924"/>
    <lineage>
        <taxon>Bacteria</taxon>
        <taxon>Bacillati</taxon>
        <taxon>Actinomycetota</taxon>
        <taxon>Actinomycetes</taxon>
        <taxon>Pseudonocardiales</taxon>
        <taxon>Pseudonocardiaceae</taxon>
        <taxon>Kibdelosporangium</taxon>
    </lineage>
</organism>
<evidence type="ECO:0000313" key="3">
    <source>
        <dbReference type="Proteomes" id="UP001519332"/>
    </source>
</evidence>
<gene>
    <name evidence="2" type="ORF">JOF56_003698</name>
</gene>
<dbReference type="EMBL" id="JAGINW010000001">
    <property type="protein sequence ID" value="MBP2323313.1"/>
    <property type="molecule type" value="Genomic_DNA"/>
</dbReference>
<proteinExistence type="predicted"/>
<keyword evidence="3" id="KW-1185">Reference proteome</keyword>
<accession>A0ABS4TFW3</accession>
<protein>
    <submittedName>
        <fullName evidence="2">Uncharacterized protein</fullName>
    </submittedName>
</protein>
<reference evidence="2 3" key="1">
    <citation type="submission" date="2021-03" db="EMBL/GenBank/DDBJ databases">
        <title>Sequencing the genomes of 1000 actinobacteria strains.</title>
        <authorList>
            <person name="Klenk H.-P."/>
        </authorList>
    </citation>
    <scope>NUCLEOTIDE SEQUENCE [LARGE SCALE GENOMIC DNA]</scope>
    <source>
        <strain evidence="2 3">DSM 46670</strain>
    </source>
</reference>
<evidence type="ECO:0000256" key="1">
    <source>
        <dbReference type="SAM" id="MobiDB-lite"/>
    </source>
</evidence>
<dbReference type="Proteomes" id="UP001519332">
    <property type="component" value="Unassembled WGS sequence"/>
</dbReference>
<evidence type="ECO:0000313" key="2">
    <source>
        <dbReference type="EMBL" id="MBP2323313.1"/>
    </source>
</evidence>
<comment type="caution">
    <text evidence="2">The sequence shown here is derived from an EMBL/GenBank/DDBJ whole genome shotgun (WGS) entry which is preliminary data.</text>
</comment>
<sequence>MLYERLLEEARTVVAAHDWTSGSDWSPSVDEFETELKPPRELAG</sequence>
<name>A0ABS4TFW3_9PSEU</name>